<dbReference type="InParanoid" id="A0A1S3I7G7"/>
<dbReference type="OrthoDB" id="408954at2759"/>
<feature type="transmembrane region" description="Helical" evidence="5">
    <location>
        <begin position="78"/>
        <end position="103"/>
    </location>
</feature>
<name>A0A1S3I7G7_LINAN</name>
<feature type="transmembrane region" description="Helical" evidence="5">
    <location>
        <begin position="170"/>
        <end position="191"/>
    </location>
</feature>
<evidence type="ECO:0000256" key="5">
    <source>
        <dbReference type="SAM" id="Phobius"/>
    </source>
</evidence>
<reference evidence="8" key="1">
    <citation type="submission" date="2025-08" db="UniProtKB">
        <authorList>
            <consortium name="RefSeq"/>
        </authorList>
    </citation>
    <scope>IDENTIFICATION</scope>
    <source>
        <tissue evidence="8">Gonads</tissue>
    </source>
</reference>
<comment type="subcellular location">
    <subcellularLocation>
        <location evidence="1">Membrane</location>
    </subcellularLocation>
</comment>
<evidence type="ECO:0000256" key="1">
    <source>
        <dbReference type="ARBA" id="ARBA00004370"/>
    </source>
</evidence>
<keyword evidence="4 5" id="KW-0472">Membrane</keyword>
<evidence type="ECO:0000259" key="6">
    <source>
        <dbReference type="Pfam" id="PF04116"/>
    </source>
</evidence>
<gene>
    <name evidence="8" type="primary">LOC106161397</name>
</gene>
<dbReference type="Proteomes" id="UP000085678">
    <property type="component" value="Unplaced"/>
</dbReference>
<dbReference type="GO" id="GO:0005506">
    <property type="term" value="F:iron ion binding"/>
    <property type="evidence" value="ECO:0007669"/>
    <property type="project" value="InterPro"/>
</dbReference>
<dbReference type="FunCoup" id="A0A1S3I7G7">
    <property type="interactions" value="202"/>
</dbReference>
<dbReference type="GO" id="GO:0016491">
    <property type="term" value="F:oxidoreductase activity"/>
    <property type="evidence" value="ECO:0007669"/>
    <property type="project" value="InterPro"/>
</dbReference>
<dbReference type="GO" id="GO:0016020">
    <property type="term" value="C:membrane"/>
    <property type="evidence" value="ECO:0007669"/>
    <property type="project" value="UniProtKB-SubCell"/>
</dbReference>
<evidence type="ECO:0000256" key="3">
    <source>
        <dbReference type="ARBA" id="ARBA00022989"/>
    </source>
</evidence>
<dbReference type="Pfam" id="PF04116">
    <property type="entry name" value="FA_hydroxylase"/>
    <property type="match status" value="1"/>
</dbReference>
<dbReference type="AlphaFoldDB" id="A0A1S3I7G7"/>
<organism evidence="7 8">
    <name type="scientific">Lingula anatina</name>
    <name type="common">Brachiopod</name>
    <name type="synonym">Lingula unguis</name>
    <dbReference type="NCBI Taxonomy" id="7574"/>
    <lineage>
        <taxon>Eukaryota</taxon>
        <taxon>Metazoa</taxon>
        <taxon>Spiralia</taxon>
        <taxon>Lophotrochozoa</taxon>
        <taxon>Brachiopoda</taxon>
        <taxon>Linguliformea</taxon>
        <taxon>Lingulata</taxon>
        <taxon>Lingulida</taxon>
        <taxon>Linguloidea</taxon>
        <taxon>Lingulidae</taxon>
        <taxon>Lingula</taxon>
    </lineage>
</organism>
<dbReference type="KEGG" id="lak:106161397"/>
<evidence type="ECO:0000256" key="4">
    <source>
        <dbReference type="ARBA" id="ARBA00023136"/>
    </source>
</evidence>
<dbReference type="PANTHER" id="PTHR11863">
    <property type="entry name" value="STEROL DESATURASE"/>
    <property type="match status" value="1"/>
</dbReference>
<dbReference type="GO" id="GO:0008610">
    <property type="term" value="P:lipid biosynthetic process"/>
    <property type="evidence" value="ECO:0007669"/>
    <property type="project" value="InterPro"/>
</dbReference>
<dbReference type="STRING" id="7574.A0A1S3I7G7"/>
<dbReference type="GeneID" id="106161397"/>
<sequence length="337" mass="38633">MLAQEGPATATESSPPQKAVRLVDSVRKAAWIIGSALITFAAFRNSVTWHLQQVWGASGDFWQRQWEKIYNFCDGNEFVIGVIGANLLALVVFWTFNALFLLVDVTGFPQSVLKYKIQPDANVPVDRKKLKNAVLTVLFNQMVIGLPVCALWFVVMRWRGCQYTPESLPTFQWVLLELLVFSLAEEFFFYYSHRTFHHPRIYRLIHKRHHEWTAPIGIIALYAHPIEHIFSNMLPVFMGPTIMGSHMATSYLWLVLALLSTTVSHCGYHLPFLPSPEAHDFHHFKFTNNFGVLGVLDRLHGTDNHFRASKAYERHVLLLSLTPMRETIPDVVKGKKM</sequence>
<feature type="transmembrane region" description="Helical" evidence="5">
    <location>
        <begin position="250"/>
        <end position="270"/>
    </location>
</feature>
<dbReference type="RefSeq" id="XP_013393796.1">
    <property type="nucleotide sequence ID" value="XM_013538342.2"/>
</dbReference>
<keyword evidence="2 5" id="KW-0812">Transmembrane</keyword>
<keyword evidence="3 5" id="KW-1133">Transmembrane helix</keyword>
<feature type="transmembrane region" description="Helical" evidence="5">
    <location>
        <begin position="137"/>
        <end position="158"/>
    </location>
</feature>
<proteinExistence type="predicted"/>
<keyword evidence="7" id="KW-1185">Reference proteome</keyword>
<protein>
    <submittedName>
        <fullName evidence="8">Fatty acid hydroxylase domain-containing protein 2</fullName>
    </submittedName>
</protein>
<feature type="domain" description="Fatty acid hydroxylase" evidence="6">
    <location>
        <begin position="179"/>
        <end position="302"/>
    </location>
</feature>
<evidence type="ECO:0000256" key="2">
    <source>
        <dbReference type="ARBA" id="ARBA00022692"/>
    </source>
</evidence>
<feature type="transmembrane region" description="Helical" evidence="5">
    <location>
        <begin position="29"/>
        <end position="47"/>
    </location>
</feature>
<accession>A0A1S3I7G7</accession>
<evidence type="ECO:0000313" key="7">
    <source>
        <dbReference type="Proteomes" id="UP000085678"/>
    </source>
</evidence>
<dbReference type="InterPro" id="IPR050307">
    <property type="entry name" value="Sterol_Desaturase_Related"/>
</dbReference>
<dbReference type="InterPro" id="IPR006694">
    <property type="entry name" value="Fatty_acid_hydroxylase"/>
</dbReference>
<evidence type="ECO:0000313" key="8">
    <source>
        <dbReference type="RefSeq" id="XP_013393796.1"/>
    </source>
</evidence>